<evidence type="ECO:0000313" key="7">
    <source>
        <dbReference type="EMBL" id="CAE0656006.1"/>
    </source>
</evidence>
<dbReference type="EMBL" id="HBIV01010509">
    <property type="protein sequence ID" value="CAE0656006.1"/>
    <property type="molecule type" value="Transcribed_RNA"/>
</dbReference>
<dbReference type="SUPFAM" id="SSF56112">
    <property type="entry name" value="Protein kinase-like (PK-like)"/>
    <property type="match status" value="1"/>
</dbReference>
<dbReference type="PROSITE" id="PS00109">
    <property type="entry name" value="PROTEIN_KINASE_TYR"/>
    <property type="match status" value="1"/>
</dbReference>
<dbReference type="PANTHER" id="PTHR24416">
    <property type="entry name" value="TYROSINE-PROTEIN KINASE RECEPTOR"/>
    <property type="match status" value="1"/>
</dbReference>
<dbReference type="PROSITE" id="PS50011">
    <property type="entry name" value="PROTEIN_KINASE_DOM"/>
    <property type="match status" value="1"/>
</dbReference>
<keyword evidence="2" id="KW-0067">ATP-binding</keyword>
<feature type="active site" description="Proton acceptor" evidence="1">
    <location>
        <position position="82"/>
    </location>
</feature>
<evidence type="ECO:0000256" key="1">
    <source>
        <dbReference type="PIRSR" id="PIRSR000615-1"/>
    </source>
</evidence>
<dbReference type="EMBL" id="HBIV01010503">
    <property type="protein sequence ID" value="CAE0655998.1"/>
    <property type="molecule type" value="Transcribed_RNA"/>
</dbReference>
<dbReference type="GO" id="GO:0043235">
    <property type="term" value="C:receptor complex"/>
    <property type="evidence" value="ECO:0007669"/>
    <property type="project" value="TreeGrafter"/>
</dbReference>
<evidence type="ECO:0000259" key="4">
    <source>
        <dbReference type="PROSITE" id="PS50011"/>
    </source>
</evidence>
<dbReference type="GO" id="GO:0005524">
    <property type="term" value="F:ATP binding"/>
    <property type="evidence" value="ECO:0007669"/>
    <property type="project" value="UniProtKB-KW"/>
</dbReference>
<proteinExistence type="predicted"/>
<dbReference type="EMBL" id="HBIV01010507">
    <property type="protein sequence ID" value="CAE0656005.1"/>
    <property type="molecule type" value="Transcribed_RNA"/>
</dbReference>
<sequence>MDTMKELLAMAQIKKHPNLVEFFGLVTVDKSVCFLVEFCEKGSLDRLHKKEDLLAKPKYLYIIRDVCSGLHVLHTARVIHRDLACRNLLMRQDGTVAISDYGLSRRLGASNAYIVKKSRFPWAWTSPESLASMHFTKKSDIWSLGITLWEIATKGAKPYGAHLTSTSKRTISKLIQAGELRVSIPDAIKKTQPFLSHVIDVCLRHDPDERPSALEILEKTELELKLDLKQGALTQPNTAESDLCGGRFGSTTVLRSDPTTLNQSQTATSSAAADKRINALRECIQCSH</sequence>
<dbReference type="InterPro" id="IPR000719">
    <property type="entry name" value="Prot_kinase_dom"/>
</dbReference>
<gene>
    <name evidence="5" type="ORF">LGLO00237_LOCUS7878</name>
    <name evidence="6" type="ORF">LGLO00237_LOCUS7882</name>
    <name evidence="7" type="ORF">LGLO00237_LOCUS7883</name>
</gene>
<name>A0A6V3K8Z3_9EUKA</name>
<dbReference type="Pfam" id="PF07714">
    <property type="entry name" value="PK_Tyr_Ser-Thr"/>
    <property type="match status" value="1"/>
</dbReference>
<evidence type="ECO:0000256" key="3">
    <source>
        <dbReference type="PIRSR" id="PIRSR000615-3"/>
    </source>
</evidence>
<dbReference type="GO" id="GO:0046872">
    <property type="term" value="F:metal ion binding"/>
    <property type="evidence" value="ECO:0007669"/>
    <property type="project" value="UniProtKB-KW"/>
</dbReference>
<dbReference type="PRINTS" id="PR00109">
    <property type="entry name" value="TYRKINASE"/>
</dbReference>
<reference evidence="5" key="1">
    <citation type="submission" date="2021-01" db="EMBL/GenBank/DDBJ databases">
        <authorList>
            <person name="Corre E."/>
            <person name="Pelletier E."/>
            <person name="Niang G."/>
            <person name="Scheremetjew M."/>
            <person name="Finn R."/>
            <person name="Kale V."/>
            <person name="Holt S."/>
            <person name="Cochrane G."/>
            <person name="Meng A."/>
            <person name="Brown T."/>
            <person name="Cohen L."/>
        </authorList>
    </citation>
    <scope>NUCLEOTIDE SEQUENCE</scope>
    <source>
        <strain evidence="5">CCCM811</strain>
    </source>
</reference>
<feature type="binding site" evidence="2">
    <location>
        <position position="86"/>
    </location>
    <ligand>
        <name>ATP</name>
        <dbReference type="ChEBI" id="CHEBI:30616"/>
    </ligand>
</feature>
<evidence type="ECO:0000256" key="2">
    <source>
        <dbReference type="PIRSR" id="PIRSR000615-2"/>
    </source>
</evidence>
<evidence type="ECO:0000313" key="5">
    <source>
        <dbReference type="EMBL" id="CAE0655998.1"/>
    </source>
</evidence>
<keyword evidence="2" id="KW-0547">Nucleotide-binding</keyword>
<organism evidence="5">
    <name type="scientific">Lotharella globosa</name>
    <dbReference type="NCBI Taxonomy" id="91324"/>
    <lineage>
        <taxon>Eukaryota</taxon>
        <taxon>Sar</taxon>
        <taxon>Rhizaria</taxon>
        <taxon>Cercozoa</taxon>
        <taxon>Chlorarachniophyceae</taxon>
        <taxon>Lotharella</taxon>
    </lineage>
</organism>
<dbReference type="Gene3D" id="1.10.510.10">
    <property type="entry name" value="Transferase(Phosphotransferase) domain 1"/>
    <property type="match status" value="1"/>
</dbReference>
<protein>
    <recommendedName>
        <fullName evidence="4">Protein kinase domain-containing protein</fullName>
    </recommendedName>
</protein>
<feature type="binding site" evidence="3">
    <location>
        <position position="100"/>
    </location>
    <ligand>
        <name>Mg(2+)</name>
        <dbReference type="ChEBI" id="CHEBI:18420"/>
    </ligand>
</feature>
<feature type="domain" description="Protein kinase" evidence="4">
    <location>
        <begin position="1"/>
        <end position="222"/>
    </location>
</feature>
<dbReference type="InterPro" id="IPR020635">
    <property type="entry name" value="Tyr_kinase_cat_dom"/>
</dbReference>
<dbReference type="SMART" id="SM00219">
    <property type="entry name" value="TyrKc"/>
    <property type="match status" value="1"/>
</dbReference>
<dbReference type="AlphaFoldDB" id="A0A6V3K8Z3"/>
<dbReference type="GO" id="GO:0005886">
    <property type="term" value="C:plasma membrane"/>
    <property type="evidence" value="ECO:0007669"/>
    <property type="project" value="TreeGrafter"/>
</dbReference>
<feature type="binding site" evidence="3">
    <location>
        <position position="87"/>
    </location>
    <ligand>
        <name>Mg(2+)</name>
        <dbReference type="ChEBI" id="CHEBI:18420"/>
    </ligand>
</feature>
<keyword evidence="3" id="KW-0460">Magnesium</keyword>
<keyword evidence="3" id="KW-0479">Metal-binding</keyword>
<dbReference type="InterPro" id="IPR008266">
    <property type="entry name" value="Tyr_kinase_AS"/>
</dbReference>
<evidence type="ECO:0000313" key="6">
    <source>
        <dbReference type="EMBL" id="CAE0656005.1"/>
    </source>
</evidence>
<dbReference type="GO" id="GO:0007169">
    <property type="term" value="P:cell surface receptor protein tyrosine kinase signaling pathway"/>
    <property type="evidence" value="ECO:0007669"/>
    <property type="project" value="TreeGrafter"/>
</dbReference>
<accession>A0A6V3K8Z3</accession>
<dbReference type="PANTHER" id="PTHR24416:SF611">
    <property type="entry name" value="TYROSINE-PROTEIN KINASE TRANSMEMBRANE RECEPTOR ROR"/>
    <property type="match status" value="1"/>
</dbReference>
<dbReference type="InterPro" id="IPR011009">
    <property type="entry name" value="Kinase-like_dom_sf"/>
</dbReference>
<dbReference type="GO" id="GO:0004714">
    <property type="term" value="F:transmembrane receptor protein tyrosine kinase activity"/>
    <property type="evidence" value="ECO:0007669"/>
    <property type="project" value="TreeGrafter"/>
</dbReference>
<dbReference type="InterPro" id="IPR001245">
    <property type="entry name" value="Ser-Thr/Tyr_kinase_cat_dom"/>
</dbReference>
<dbReference type="InterPro" id="IPR050122">
    <property type="entry name" value="RTK"/>
</dbReference>
<dbReference type="PIRSF" id="PIRSF000615">
    <property type="entry name" value="TyrPK_CSF1-R"/>
    <property type="match status" value="1"/>
</dbReference>